<gene>
    <name evidence="2" type="ORF">V1477_017100</name>
</gene>
<comment type="caution">
    <text evidence="2">The sequence shown here is derived from an EMBL/GenBank/DDBJ whole genome shotgun (WGS) entry which is preliminary data.</text>
</comment>
<accession>A0ABD2B523</accession>
<keyword evidence="3" id="KW-1185">Reference proteome</keyword>
<keyword evidence="1" id="KW-0732">Signal</keyword>
<sequence length="3954" mass="460150">LTLTFIELVSFCIPTSAHRSSCSTRCPEVITKKLNDTFPSVTTTKWGLEPTFAVTSSVVLWTSTRELRNFRGWHPCKLKCRVGILGYERRQQSGVLNRPLQLQVQLCFGPRQGNLEIFANGIHASINEQLIQIYNSFFDFRLKYRVGILGFERRQQSGVLNRPLQLLVQLCFGPRQGNLEIFADGIHASINEHLIQIYNSFFDFRLKYRVGILGFERRQQSGVLNRTLQLLVQLCFGPRQGILEIFADGIHASINEHLIQIYNSFFDFRLKCRVGILGYERRQQSGVLNRPLQLQVQLCFGPRQGNLEIFANGIHASINEHLIQIYNSFFDFRLKCRVGILGYERRQQSGVLNRPLQLQVQLCFGPRQGNLEIFADGIHASINEHLIQIYNSFFDFRLKYRVGILGFERRQQSRLCFGPRQGILEIFADGIHASINEHLIQIYNSFFDFRLKCRVGILGYERRQQSGVLNRPLQLQVQLCFGPRQGNLEIFANGIHASINEHLIQIYNSFFDFRLKCRVGILGYERRQQSGVLNRPLQLQVQLCFGPRQGNLEIFADGIHASINEHLIQIYNSFFDFRLKYRVGILGFERRQQSRLCFGPRQGILEIFADGIHASINEHLIQIYNSFFDFRLKCRVGILGYERRQQSGVLNRPLQLQVQLCFGPRQGNLEIFADGIHASINEHLIQIYNSFFDFRLKCRVGILGYERRQQSGVLNRPLQLLAQLCFGPRQGNLEIFADGIHASINEQLIQIYNSFFDFRLKCRVGILGFERRQQSGVLNRPLQLLVQLCFGPRQGNLEIFANGIHASINEQLIQIYNSFFDFRLKYRVGILGFERRQQSGVLNRPLQLLVQLCFGPRQGNLEICANGIHASINEHLIQIYNSFFDFRLKYRVGILGFERRQQSGVLNRTLQLLVQLCFGPRQGILEIFADGIHASINEHLIQIYNSFFDFRLKCRVGILGYERRQQSGVLNRPLQLQVQLCFGPRQGNLEICANGIHASINEHLIQIYNSFFDFRLKCRVGILGYERRQQSGVLNRPLQLLVQLCFGPRQGILEIFADGIHASINEHLIQIYNSFFDFRLKCRVGILGYERRQQSGVLNRPLQLQVQLCFGPRQGNLEIFANGIHASINEHLIQIYNSFFDFRLKCRVGILGYERRQQSGVLNRPLQLQVQLCFGPRQGNLEIFADGIHASINEHLIQIYNSFFDFRLKYRVGILGFERRQQSRLCFGPRQGILEIFADGIHASINEHLIQIYNSFFDFRLKCRVGILGYERRQQSGVLNRPLQLQVQLCFGPRQGNLEIFANGIHASINEHLIQIYNSFFDFRLKCRVGILGYERRQQSGVLNRPLQLQVQLCFGPRQGNLEIFADGIHASINEHLIQIYNSFFDFRLKYRVGILGFERRQQSRLCFGPRQGILEIFADGIHASINEHLIQIYNSFFDFRLKCRVGILGYERRQQSGVLNRPLQLQVQLCFGPRQGNLEIFADGIHASINEHLIQIYNSFFDFRLKCRVGILGYERRQQSGVLNRPLQLLAQLCFGPRQGNLEIFADGIHASINEQLKCRVGILGFERRQQSGVLNRPLQLLVQLCFGPRQGNLEIFANGIHASINEQLIQIYNSFFDFRLKYRVGILGFERRQQSGVLNRPLQLLVQLCFGPRQGNLEICANGIHASINEHLIQIYNSFFDFRLKYRVGILGFERRQQSGVLNRTLQLLVQLCFGPRQGILEIFADGIHASINEHLIQIYNSFFDFRLKCRVGILGYERRQQSGVLNRPLQLQVQLCFGPRQGNLEICANGIHASINEHLIQIYNSFFDFRLKCRVGILGYERRQQSGVLNRPLQLLVQLCFGPRQGILEIFADGIHASINEHLIQIYNSLFDFSLKCEILVQLCFGLRRGKIQIFTDAIRASINEQLIQIYNSLFDFSLKCEILVQLCFGLRRGNLEIFANGIHASINEQLIQIYNSFFDFRLKYRVGILGFERRQQSGVLNRPLQLLVQLCFGPRQGILEIFADAIRASINEQLIQIYNSLFDFSLKCEILVQLCFGLRRGKIQIFTDAIRASINEQLIQIYNSLFDFSLKCEILVQLCFGLRRGNLEIFANGIHASINEQLIQIYNSFFDFRLKYRVGILGFERRQQSGVLNRPLQLLVQLCFGPRQGILEIFADAIRASINEQLIQIYNSLFDFSLKCEILVQLCFGLRRGKIQIFTDAIRASINEQLIQIYNSLFDFRRKCEVGIDSYPRSLDRPLQLLVQLCFGLRRWNLENFPGNIPAIFCTWGYSPAREENKDGPSTDSYIFYFALPEDFENLSPQVDLEIFTLPEDFENLSPRMDLEIVALPINIENLSPRMDLEIFTLPEDFENLSPRMDLEIFTLPEDFENLSPRMDLKIFTLPEDFENLSPRMDLEIFTLPEDFENLSPRMDLEIFTLPEDFENLSPRMDLEIVALPINIENLSPRMDLEIFTLPEDFENLSPRMDLEIFTLPEDFENLSPRMDLEIFTLPEDFENLSPRMDLEIVALPINIENLSPRMDLEIFTLPEDFENLSPRMDLEIFTLPEDFENLSPRMDLEIFTLPEDFENLSPRMDLEIVALPINIENLSPRMDLEIFTLPEDFENLSPRMDLEIFTLPEDFENLSPRMDLEIFTLPEDFENLSPRMDLEIFTLPEDFENLSPQVDLEIFTLPEDFENLSPRMDLEIVALPINSENLSPQVDLEIFTLPEDFENLSPRMDLEIVALPINIENLSPRMDLEIFTLPEDFENLSPRMDLEIFTLPEDFENLSPRMDLEIFTLPEDFENLSPRMELEIVALPINIENLSPRMDLEIFTLPEDFENLSPRMDLEIFTLPEDFENLSPRMDLEIVALPINIENLSPRMDLEIFTLPEDFENLSPRMDLEIFTLPEDFENLSPQVDLEIFTLPEDFENLSPRMELEIFTLPEDFENLSPRMDLEIFTLPEDFENLSPRMDLEIFTLPEDFENLSPRMDLEIFTLPEDFENLSPRMDLEIVALPINIENLSPRMDLEIFTLPEDFENLSPRMDLEIFTLPEDFENLSPQVDLEIFTLPEDFENLSPRMDLEIFTLPEDFENLSPRMDLEIFTLPEDFENLSPRMDLEIVALPINIENLSPRMDLEIFTLPEDFENLSPRMDLEIFTLPEDFENLSPRMDLEIFTLPEDFENLSPRMDLEIFTLPEDFENLSPQVDLEIFTLPEDFENLSPRMDLEIVALPINIENLSPRMDLEIFTLPEDFENLSPRMDLEIFTLPEDFENLSPRMDLEIFTLPEDFENLSPRMDLEIFTLPEDFENLSPQVDLEIFTLPEDFENLSPRMDLEIVALPINSENLSPRMDLEIFTLPEDFENLSPRMDLEIFALPEDFDNLSPRVDLEIFAFSLDFENLSPPMDLEIFTLPEDFENLSPRMELEIVALPINIENLSPRMDLEIFTLPEYFENLSPRMDLEIFTLPEDFENLPPRMDLEIFTLAEDFENLSPRMDLEIFTLPEDFENLSPQVDLEIFTLPEDFENLSPRMDLEIVALPINIENLSPRMDLEIFTLPEDFENLSPRMDLEIFTLPEDFENLSPRMDLEIFTLPEDFENLSPRMDLEIFTLPEDFENLSPRMDLEIVALPINIENLSPRMDLEIFTLPEDFENLSPQVDLEIFTLPEDFENLSPRMDLEIVALPINIENLSPRMDLEIFTLPEDFENLSPRMDLEIFTLPEDFENLSPRMDLEIFTLPEDFENLSPRMDLEIFTLPEDFENLSPRMDLEIFTLPEDFENLSPPMDLEIFTLPEDFENLSPRMDLEIFTLPEDFENLSPRVDLEIFTNVIRAKPHCNRARSNEVIEDLYLAQTVLIKDSRVSRNKFSDRSLINNYRELESVHHRRGSQPTSMSTYLIFNQLQIIHPQFRPKSRSSVLEPSQNFLSSKFHRTFRKWLLVHILILPCCHSKCSYVVFAEKPEAPEAERHLGSRILE</sequence>
<organism evidence="2 3">
    <name type="scientific">Vespula maculifrons</name>
    <name type="common">Eastern yellow jacket</name>
    <name type="synonym">Wasp</name>
    <dbReference type="NCBI Taxonomy" id="7453"/>
    <lineage>
        <taxon>Eukaryota</taxon>
        <taxon>Metazoa</taxon>
        <taxon>Ecdysozoa</taxon>
        <taxon>Arthropoda</taxon>
        <taxon>Hexapoda</taxon>
        <taxon>Insecta</taxon>
        <taxon>Pterygota</taxon>
        <taxon>Neoptera</taxon>
        <taxon>Endopterygota</taxon>
        <taxon>Hymenoptera</taxon>
        <taxon>Apocrita</taxon>
        <taxon>Aculeata</taxon>
        <taxon>Vespoidea</taxon>
        <taxon>Vespidae</taxon>
        <taxon>Vespinae</taxon>
        <taxon>Vespula</taxon>
    </lineage>
</organism>
<name>A0ABD2B523_VESMC</name>
<evidence type="ECO:0000313" key="2">
    <source>
        <dbReference type="EMBL" id="KAL2727824.1"/>
    </source>
</evidence>
<dbReference type="EMBL" id="JAYRBN010000100">
    <property type="protein sequence ID" value="KAL2727824.1"/>
    <property type="molecule type" value="Genomic_DNA"/>
</dbReference>
<evidence type="ECO:0000256" key="1">
    <source>
        <dbReference type="SAM" id="SignalP"/>
    </source>
</evidence>
<proteinExistence type="predicted"/>
<feature type="chain" id="PRO_5044821742" evidence="1">
    <location>
        <begin position="18"/>
        <end position="3954"/>
    </location>
</feature>
<dbReference type="Proteomes" id="UP001607303">
    <property type="component" value="Unassembled WGS sequence"/>
</dbReference>
<evidence type="ECO:0000313" key="3">
    <source>
        <dbReference type="Proteomes" id="UP001607303"/>
    </source>
</evidence>
<reference evidence="2 3" key="1">
    <citation type="journal article" date="2024" name="Ann. Entomol. Soc. Am.">
        <title>Genomic analyses of the southern and eastern yellowjacket wasps (Hymenoptera: Vespidae) reveal evolutionary signatures of social life.</title>
        <authorList>
            <person name="Catto M.A."/>
            <person name="Caine P.B."/>
            <person name="Orr S.E."/>
            <person name="Hunt B.G."/>
            <person name="Goodisman M.A.D."/>
        </authorList>
    </citation>
    <scope>NUCLEOTIDE SEQUENCE [LARGE SCALE GENOMIC DNA]</scope>
    <source>
        <strain evidence="2">232</strain>
        <tissue evidence="2">Head and thorax</tissue>
    </source>
</reference>
<feature type="signal peptide" evidence="1">
    <location>
        <begin position="1"/>
        <end position="17"/>
    </location>
</feature>
<feature type="non-terminal residue" evidence="2">
    <location>
        <position position="1"/>
    </location>
</feature>
<protein>
    <submittedName>
        <fullName evidence="2">Uncharacterized protein</fullName>
    </submittedName>
</protein>